<sequence>MKTVRAQQNDTVDLIAFRHFGDSTMVEAILEANPGLARLGIHLPHGTEINLPDRKVTPSRGVNLWD</sequence>
<comment type="caution">
    <text evidence="1">The sequence shown here is derived from an EMBL/GenBank/DDBJ whole genome shotgun (WGS) entry which is preliminary data.</text>
</comment>
<dbReference type="RefSeq" id="WP_073955807.1">
    <property type="nucleotide sequence ID" value="NZ_JPWH01000019.1"/>
</dbReference>
<accession>A0A367WTU8</accession>
<evidence type="ECO:0000313" key="1">
    <source>
        <dbReference type="EMBL" id="RCK44807.1"/>
    </source>
</evidence>
<name>A0A367WTU8_9PROT</name>
<evidence type="ECO:0000313" key="2">
    <source>
        <dbReference type="Proteomes" id="UP000252517"/>
    </source>
</evidence>
<dbReference type="Proteomes" id="UP000252517">
    <property type="component" value="Unassembled WGS sequence"/>
</dbReference>
<dbReference type="AlphaFoldDB" id="A0A367WTU8"/>
<protein>
    <submittedName>
        <fullName evidence="1">Tail protein X</fullName>
    </submittedName>
</protein>
<dbReference type="Pfam" id="PF05489">
    <property type="entry name" value="Phage_tail_X"/>
    <property type="match status" value="1"/>
</dbReference>
<organism evidence="1 2">
    <name type="scientific">Thalassospira profundimaris</name>
    <dbReference type="NCBI Taxonomy" id="502049"/>
    <lineage>
        <taxon>Bacteria</taxon>
        <taxon>Pseudomonadati</taxon>
        <taxon>Pseudomonadota</taxon>
        <taxon>Alphaproteobacteria</taxon>
        <taxon>Rhodospirillales</taxon>
        <taxon>Thalassospiraceae</taxon>
        <taxon>Thalassospira</taxon>
    </lineage>
</organism>
<dbReference type="STRING" id="502049.TH15_00470"/>
<proteinExistence type="predicted"/>
<reference evidence="1 2" key="1">
    <citation type="submission" date="2014-07" db="EMBL/GenBank/DDBJ databases">
        <title>Draft genome sequence of Thalassospira profundimaris S25-3-2.</title>
        <authorList>
            <person name="Lai Q."/>
            <person name="Shao Z."/>
        </authorList>
    </citation>
    <scope>NUCLEOTIDE SEQUENCE [LARGE SCALE GENOMIC DNA]</scope>
    <source>
        <strain evidence="1 2">S25-3-2</strain>
    </source>
</reference>
<dbReference type="EMBL" id="JPWH01000019">
    <property type="protein sequence ID" value="RCK44807.1"/>
    <property type="molecule type" value="Genomic_DNA"/>
</dbReference>
<dbReference type="OrthoDB" id="8759063at2"/>
<dbReference type="InterPro" id="IPR008861">
    <property type="entry name" value="GpX-like"/>
</dbReference>
<gene>
    <name evidence="1" type="ORF">TH25_19310</name>
</gene>